<dbReference type="EMBL" id="MU004236">
    <property type="protein sequence ID" value="KAF2668807.1"/>
    <property type="molecule type" value="Genomic_DNA"/>
</dbReference>
<dbReference type="OrthoDB" id="2587563at2759"/>
<reference evidence="2" key="1">
    <citation type="journal article" date="2020" name="Stud. Mycol.">
        <title>101 Dothideomycetes genomes: a test case for predicting lifestyles and emergence of pathogens.</title>
        <authorList>
            <person name="Haridas S."/>
            <person name="Albert R."/>
            <person name="Binder M."/>
            <person name="Bloem J."/>
            <person name="Labutti K."/>
            <person name="Salamov A."/>
            <person name="Andreopoulos B."/>
            <person name="Baker S."/>
            <person name="Barry K."/>
            <person name="Bills G."/>
            <person name="Bluhm B."/>
            <person name="Cannon C."/>
            <person name="Castanera R."/>
            <person name="Culley D."/>
            <person name="Daum C."/>
            <person name="Ezra D."/>
            <person name="Gonzalez J."/>
            <person name="Henrissat B."/>
            <person name="Kuo A."/>
            <person name="Liang C."/>
            <person name="Lipzen A."/>
            <person name="Lutzoni F."/>
            <person name="Magnuson J."/>
            <person name="Mondo S."/>
            <person name="Nolan M."/>
            <person name="Ohm R."/>
            <person name="Pangilinan J."/>
            <person name="Park H.-J."/>
            <person name="Ramirez L."/>
            <person name="Alfaro M."/>
            <person name="Sun H."/>
            <person name="Tritt A."/>
            <person name="Yoshinaga Y."/>
            <person name="Zwiers L.-H."/>
            <person name="Turgeon B."/>
            <person name="Goodwin S."/>
            <person name="Spatafora J."/>
            <person name="Crous P."/>
            <person name="Grigoriev I."/>
        </authorList>
    </citation>
    <scope>NUCLEOTIDE SEQUENCE</scope>
    <source>
        <strain evidence="2">CBS 115976</strain>
    </source>
</reference>
<feature type="compositionally biased region" description="Low complexity" evidence="1">
    <location>
        <begin position="402"/>
        <end position="417"/>
    </location>
</feature>
<organism evidence="2 3">
    <name type="scientific">Microthyrium microscopicum</name>
    <dbReference type="NCBI Taxonomy" id="703497"/>
    <lineage>
        <taxon>Eukaryota</taxon>
        <taxon>Fungi</taxon>
        <taxon>Dikarya</taxon>
        <taxon>Ascomycota</taxon>
        <taxon>Pezizomycotina</taxon>
        <taxon>Dothideomycetes</taxon>
        <taxon>Dothideomycetes incertae sedis</taxon>
        <taxon>Microthyriales</taxon>
        <taxon>Microthyriaceae</taxon>
        <taxon>Microthyrium</taxon>
    </lineage>
</organism>
<keyword evidence="3" id="KW-1185">Reference proteome</keyword>
<feature type="compositionally biased region" description="Low complexity" evidence="1">
    <location>
        <begin position="351"/>
        <end position="362"/>
    </location>
</feature>
<feature type="region of interest" description="Disordered" evidence="1">
    <location>
        <begin position="302"/>
        <end position="552"/>
    </location>
</feature>
<dbReference type="GO" id="GO:0016567">
    <property type="term" value="P:protein ubiquitination"/>
    <property type="evidence" value="ECO:0007669"/>
    <property type="project" value="UniProtKB-UniPathway"/>
</dbReference>
<evidence type="ECO:0000313" key="3">
    <source>
        <dbReference type="Proteomes" id="UP000799302"/>
    </source>
</evidence>
<evidence type="ECO:0000256" key="1">
    <source>
        <dbReference type="SAM" id="MobiDB-lite"/>
    </source>
</evidence>
<name>A0A6A6UBI0_9PEZI</name>
<feature type="region of interest" description="Disordered" evidence="1">
    <location>
        <begin position="133"/>
        <end position="185"/>
    </location>
</feature>
<feature type="compositionally biased region" description="Basic and acidic residues" evidence="1">
    <location>
        <begin position="318"/>
        <end position="350"/>
    </location>
</feature>
<accession>A0A6A6UBI0</accession>
<dbReference type="UniPathway" id="UPA00143"/>
<protein>
    <submittedName>
        <fullName evidence="2">Uncharacterized protein</fullName>
    </submittedName>
</protein>
<proteinExistence type="predicted"/>
<gene>
    <name evidence="2" type="ORF">BT63DRAFT_456448</name>
</gene>
<sequence>MDKLNFRTPIILNGAPDEFLGRAGAESKSVQVMQLDMSNAVLEELLAAARSGKQPQISFGRTPMLRLGNHNHVLDCRPSNIRHELYQEDEENKGQWEFAGLISHSLGVKKMEEQSAGMDQALEALKNNMASIQKEQAARTTQVVPSISSRRGQNPASSFNPDDSDDKATSKMPRDPNLSPTENRTKAVKRALTHLLATGPLSLRDCYSRVRSSQEEAIKILGNIAKEDEAHLWQLSSKTWLTVEPFEFPYTKPQREACIENAIRAFDRQRIDKEDPIWQNLLPKEDRNKGISLSKLKLQAPKVSTPNLKPVLKSAQGKRTEKKVEKKSEKAPVAKKEEKRETKGTPKSREVAASSASRSEAQSLKRDTPKMKPAKVTKPASTQSPARRPAKEAKPSTSAKALLNKPKNPSPLSLSPPVNASDFEESHPVHKALSAAVSPSKSNGVKNLKRKALETHRDVLVKKARTTTPLGTPKMKPATAKSTPLKRKSPDDSSSSSLDSVPIKVRKMANGDSLSRSHGTATNGNKSTGRPRSTAQVSDDSSVTSPDYNMSHHQRVTLAEKFQRRYAVYKKRYVELQARPNGPTSSEREELLKQHYALEDMKRKLTGGLRV</sequence>
<feature type="compositionally biased region" description="Polar residues" evidence="1">
    <location>
        <begin position="133"/>
        <end position="161"/>
    </location>
</feature>
<feature type="compositionally biased region" description="Basic and acidic residues" evidence="1">
    <location>
        <begin position="451"/>
        <end position="461"/>
    </location>
</feature>
<dbReference type="AlphaFoldDB" id="A0A6A6UBI0"/>
<feature type="compositionally biased region" description="Polar residues" evidence="1">
    <location>
        <begin position="512"/>
        <end position="548"/>
    </location>
</feature>
<evidence type="ECO:0000313" key="2">
    <source>
        <dbReference type="EMBL" id="KAF2668807.1"/>
    </source>
</evidence>
<dbReference type="Proteomes" id="UP000799302">
    <property type="component" value="Unassembled WGS sequence"/>
</dbReference>